<comment type="caution">
    <text evidence="1">The sequence shown here is derived from an EMBL/GenBank/DDBJ whole genome shotgun (WGS) entry which is preliminary data.</text>
</comment>
<dbReference type="AlphaFoldDB" id="A0A8T5GG92"/>
<gene>
    <name evidence="1" type="ORF">HON47_04605</name>
</gene>
<reference evidence="1" key="1">
    <citation type="journal article" date="2021" name="ISME J.">
        <title>Mercury methylation by metabolically versatile and cosmopolitan marine bacteria.</title>
        <authorList>
            <person name="Lin H."/>
            <person name="Ascher D.B."/>
            <person name="Myung Y."/>
            <person name="Lamborg C.H."/>
            <person name="Hallam S.J."/>
            <person name="Gionfriddo C.M."/>
            <person name="Holt K.E."/>
            <person name="Moreau J.W."/>
        </authorList>
    </citation>
    <scope>NUCLEOTIDE SEQUENCE</scope>
    <source>
        <strain evidence="1">SI075_bin30</strain>
    </source>
</reference>
<organism evidence="1 2">
    <name type="scientific">Candidatus Iainarchaeum sp</name>
    <dbReference type="NCBI Taxonomy" id="3101447"/>
    <lineage>
        <taxon>Archaea</taxon>
        <taxon>Candidatus Iainarchaeota</taxon>
        <taxon>Candidatus Iainarchaeia</taxon>
        <taxon>Candidatus Iainarchaeales</taxon>
        <taxon>Candidatus Iainarchaeaceae</taxon>
        <taxon>Candidatus Iainarchaeum</taxon>
    </lineage>
</organism>
<proteinExistence type="predicted"/>
<name>A0A8T5GG92_9ARCH</name>
<protein>
    <submittedName>
        <fullName evidence="1">Uncharacterized protein</fullName>
    </submittedName>
</protein>
<evidence type="ECO:0000313" key="1">
    <source>
        <dbReference type="EMBL" id="MBT4870830.1"/>
    </source>
</evidence>
<accession>A0A8T5GG92</accession>
<dbReference type="EMBL" id="JABJNZ010000059">
    <property type="protein sequence ID" value="MBT4870830.1"/>
    <property type="molecule type" value="Genomic_DNA"/>
</dbReference>
<evidence type="ECO:0000313" key="2">
    <source>
        <dbReference type="Proteomes" id="UP000722459"/>
    </source>
</evidence>
<sequence length="58" mass="6498">MKKANKITRGVARSNVKASVLKTRSEMLLNKAYLDLVNVAKANGITVEELIAERKKRK</sequence>
<dbReference type="Proteomes" id="UP000722459">
    <property type="component" value="Unassembled WGS sequence"/>
</dbReference>